<gene>
    <name evidence="2" type="ORF">GCM10010178_42530</name>
</gene>
<dbReference type="Proteomes" id="UP000649573">
    <property type="component" value="Unassembled WGS sequence"/>
</dbReference>
<sequence>MIPLIILVFACVIITILVWGYLDGQPWRRYARPDEFTFAVDAMLSSETEGGVKIAHRDGIPWEQAPCPPRWHHCRTQTIGRVARLGIVERCPCGAIARDPFPREWIERNSRRKS</sequence>
<keyword evidence="1" id="KW-1133">Transmembrane helix</keyword>
<keyword evidence="1" id="KW-0812">Transmembrane</keyword>
<keyword evidence="1" id="KW-0472">Membrane</keyword>
<evidence type="ECO:0000313" key="2">
    <source>
        <dbReference type="EMBL" id="GGU45591.1"/>
    </source>
</evidence>
<comment type="caution">
    <text evidence="2">The sequence shown here is derived from an EMBL/GenBank/DDBJ whole genome shotgun (WGS) entry which is preliminary data.</text>
</comment>
<dbReference type="EMBL" id="BMRE01000018">
    <property type="protein sequence ID" value="GGU45591.1"/>
    <property type="molecule type" value="Genomic_DNA"/>
</dbReference>
<accession>A0ABQ2UMY4</accession>
<evidence type="ECO:0000256" key="1">
    <source>
        <dbReference type="SAM" id="Phobius"/>
    </source>
</evidence>
<reference evidence="3" key="1">
    <citation type="journal article" date="2019" name="Int. J. Syst. Evol. Microbiol.">
        <title>The Global Catalogue of Microorganisms (GCM) 10K type strain sequencing project: providing services to taxonomists for standard genome sequencing and annotation.</title>
        <authorList>
            <consortium name="The Broad Institute Genomics Platform"/>
            <consortium name="The Broad Institute Genome Sequencing Center for Infectious Disease"/>
            <person name="Wu L."/>
            <person name="Ma J."/>
        </authorList>
    </citation>
    <scope>NUCLEOTIDE SEQUENCE [LARGE SCALE GENOMIC DNA]</scope>
    <source>
        <strain evidence="3">JCM 3296</strain>
    </source>
</reference>
<name>A0ABQ2UMY4_9PSEU</name>
<protein>
    <submittedName>
        <fullName evidence="2">Uncharacterized protein</fullName>
    </submittedName>
</protein>
<evidence type="ECO:0000313" key="3">
    <source>
        <dbReference type="Proteomes" id="UP000649573"/>
    </source>
</evidence>
<feature type="transmembrane region" description="Helical" evidence="1">
    <location>
        <begin position="6"/>
        <end position="22"/>
    </location>
</feature>
<dbReference type="RefSeq" id="WP_189255450.1">
    <property type="nucleotide sequence ID" value="NZ_BMRE01000018.1"/>
</dbReference>
<keyword evidence="3" id="KW-1185">Reference proteome</keyword>
<organism evidence="2 3">
    <name type="scientific">Lentzea flava</name>
    <dbReference type="NCBI Taxonomy" id="103732"/>
    <lineage>
        <taxon>Bacteria</taxon>
        <taxon>Bacillati</taxon>
        <taxon>Actinomycetota</taxon>
        <taxon>Actinomycetes</taxon>
        <taxon>Pseudonocardiales</taxon>
        <taxon>Pseudonocardiaceae</taxon>
        <taxon>Lentzea</taxon>
    </lineage>
</organism>
<proteinExistence type="predicted"/>